<evidence type="ECO:0000256" key="1">
    <source>
        <dbReference type="ARBA" id="ARBA00004141"/>
    </source>
</evidence>
<keyword evidence="3" id="KW-0285">Flavoprotein</keyword>
<feature type="transmembrane region" description="Helical" evidence="9">
    <location>
        <begin position="158"/>
        <end position="184"/>
    </location>
</feature>
<feature type="transmembrane region" description="Helical" evidence="9">
    <location>
        <begin position="786"/>
        <end position="804"/>
    </location>
</feature>
<evidence type="ECO:0000256" key="8">
    <source>
        <dbReference type="ARBA" id="ARBA00023136"/>
    </source>
</evidence>
<dbReference type="AlphaFoldDB" id="A0A8H7V2A0"/>
<dbReference type="GO" id="GO:0050660">
    <property type="term" value="F:flavin adenine dinucleotide binding"/>
    <property type="evidence" value="ECO:0007669"/>
    <property type="project" value="InterPro"/>
</dbReference>
<dbReference type="PANTHER" id="PTHR42877">
    <property type="entry name" value="L-ORNITHINE N(5)-MONOOXYGENASE-RELATED"/>
    <property type="match status" value="1"/>
</dbReference>
<dbReference type="InterPro" id="IPR004299">
    <property type="entry name" value="MBOAT_fam"/>
</dbReference>
<dbReference type="InterPro" id="IPR051209">
    <property type="entry name" value="FAD-bind_Monooxygenase_sf"/>
</dbReference>
<feature type="transmembrane region" description="Helical" evidence="9">
    <location>
        <begin position="436"/>
        <end position="466"/>
    </location>
</feature>
<dbReference type="GO" id="GO:0016020">
    <property type="term" value="C:membrane"/>
    <property type="evidence" value="ECO:0007669"/>
    <property type="project" value="UniProtKB-SubCell"/>
</dbReference>
<dbReference type="Proteomes" id="UP000650833">
    <property type="component" value="Unassembled WGS sequence"/>
</dbReference>
<evidence type="ECO:0008006" key="12">
    <source>
        <dbReference type="Google" id="ProtNLM"/>
    </source>
</evidence>
<keyword evidence="5" id="KW-0274">FAD</keyword>
<keyword evidence="8 9" id="KW-0472">Membrane</keyword>
<evidence type="ECO:0000313" key="11">
    <source>
        <dbReference type="Proteomes" id="UP000650833"/>
    </source>
</evidence>
<dbReference type="Gene3D" id="3.50.50.60">
    <property type="entry name" value="FAD/NAD(P)-binding domain"/>
    <property type="match status" value="2"/>
</dbReference>
<evidence type="ECO:0000256" key="4">
    <source>
        <dbReference type="ARBA" id="ARBA00022692"/>
    </source>
</evidence>
<dbReference type="OrthoDB" id="286734at2759"/>
<protein>
    <recommendedName>
        <fullName evidence="12">Flavin-containing monooxygenase</fullName>
    </recommendedName>
</protein>
<dbReference type="InterPro" id="IPR036188">
    <property type="entry name" value="FAD/NAD-bd_sf"/>
</dbReference>
<evidence type="ECO:0000256" key="6">
    <source>
        <dbReference type="ARBA" id="ARBA00022989"/>
    </source>
</evidence>
<evidence type="ECO:0000256" key="2">
    <source>
        <dbReference type="ARBA" id="ARBA00010139"/>
    </source>
</evidence>
<dbReference type="InterPro" id="IPR020946">
    <property type="entry name" value="Flavin_mOase-like"/>
</dbReference>
<evidence type="ECO:0000256" key="3">
    <source>
        <dbReference type="ARBA" id="ARBA00022630"/>
    </source>
</evidence>
<name>A0A8H7V2A0_9FUNG</name>
<gene>
    <name evidence="10" type="ORF">INT46_006494</name>
</gene>
<dbReference type="Pfam" id="PF00743">
    <property type="entry name" value="FMO-like"/>
    <property type="match status" value="1"/>
</dbReference>
<comment type="subcellular location">
    <subcellularLocation>
        <location evidence="1">Membrane</location>
        <topology evidence="1">Multi-pass membrane protein</topology>
    </subcellularLocation>
</comment>
<reference evidence="10" key="1">
    <citation type="submission" date="2020-12" db="EMBL/GenBank/DDBJ databases">
        <title>Metabolic potential, ecology and presence of endohyphal bacteria is reflected in genomic diversity of Mucoromycotina.</title>
        <authorList>
            <person name="Muszewska A."/>
            <person name="Okrasinska A."/>
            <person name="Steczkiewicz K."/>
            <person name="Drgas O."/>
            <person name="Orlowska M."/>
            <person name="Perlinska-Lenart U."/>
            <person name="Aleksandrzak-Piekarczyk T."/>
            <person name="Szatraj K."/>
            <person name="Zielenkiewicz U."/>
            <person name="Pilsyk S."/>
            <person name="Malc E."/>
            <person name="Mieczkowski P."/>
            <person name="Kruszewska J.S."/>
            <person name="Biernat P."/>
            <person name="Pawlowska J."/>
        </authorList>
    </citation>
    <scope>NUCLEOTIDE SEQUENCE</scope>
    <source>
        <strain evidence="10">CBS 226.32</strain>
    </source>
</reference>
<keyword evidence="11" id="KW-1185">Reference proteome</keyword>
<accession>A0A8H7V2A0</accession>
<keyword evidence="6 9" id="KW-1133">Transmembrane helix</keyword>
<feature type="transmembrane region" description="Helical" evidence="9">
    <location>
        <begin position="478"/>
        <end position="498"/>
    </location>
</feature>
<evidence type="ECO:0000256" key="9">
    <source>
        <dbReference type="SAM" id="Phobius"/>
    </source>
</evidence>
<dbReference type="GO" id="GO:0050661">
    <property type="term" value="F:NADP binding"/>
    <property type="evidence" value="ECO:0007669"/>
    <property type="project" value="InterPro"/>
</dbReference>
<feature type="transmembrane region" description="Helical" evidence="9">
    <location>
        <begin position="636"/>
        <end position="654"/>
    </location>
</feature>
<dbReference type="Pfam" id="PF03062">
    <property type="entry name" value="MBOAT"/>
    <property type="match status" value="1"/>
</dbReference>
<comment type="similarity">
    <text evidence="2">Belongs to the FAD-binding monooxygenase family.</text>
</comment>
<evidence type="ECO:0000256" key="5">
    <source>
        <dbReference type="ARBA" id="ARBA00022827"/>
    </source>
</evidence>
<keyword evidence="7" id="KW-0560">Oxidoreductase</keyword>
<feature type="transmembrane region" description="Helical" evidence="9">
    <location>
        <begin position="860"/>
        <end position="878"/>
    </location>
</feature>
<dbReference type="PANTHER" id="PTHR42877:SF4">
    <property type="entry name" value="FAD_NAD(P)-BINDING DOMAIN-CONTAINING PROTEIN-RELATED"/>
    <property type="match status" value="1"/>
</dbReference>
<sequence>MNPDWSQNYSTQAEILQYLKHVAQKYGMIQQIEFETKIASAVWMDDTKQWKLEIQDLSTNETSIAYHDIIFSAVGTLRVPNIPKLYNTFSGPLMHTANWDTSINLKGKRVALIGSGASAVQVLPYLASEAGQLISFQRNSPWIMPQIISSISNSTKQLFFYFPLLMTVYRIILFFLYDLLYIFLGFPKLFLVGYLEKKLVTDIKKTILELGRPDLIDMKVLPTYPIGCKRGAFSANYYQTLAQPHVIVVKEHVVDLNGKNIITDDGRSTEVDVIILATGFKTHNGMLGDIKIFGKEGQSLTELWEDQRPQLFKSTTVHGFPNFFMLLGPYSILGHHSLIFMAETQVNYAIQCIKELDLIEPKKSAQDEYMARIISNFQGTAWLGSCTSCKATGLPEPTLRLLSTVLLGYLAAHFYNKKFSGQDASKSTAAARTQYILYWGLGLNFFFNMLTIYHSLVTIAVSYAICFGLGEQMGDRKLAAAGVWIFNAIYLLLGYYYMQTDDYDITWTMTQCILCLRMMGFGFDYYDGRKTVPVAGPPSQAELESVPKDELNKTAIRETVNKKPPAVLPLSFLEDTPLTELPSLTEMLSYALFPSAFLVGPQFSFSLFKKWINPAKGELLLTSEQKEERDRAQTLYVWRSVLLAFLYLGAQQIIGAKYSTSYLLTAEYNGLPLWQRLLIFPIAGKLAYVKYIGIWLLTEGASASFGISYEGNNEEGHALFSGLANALPGTFETATSIDHVISAFNVNTNLWSKYYVFKRLKFLGSKEASQFGTLAFLAIWHGFHAMYFVTFLLEFLYVQCELILRKRLVPVVQPYIKKNDALFKVWKFTAWVACQLCITYAVVGFELLSLEKSYIAYKNVYFIGHLAIVVIFGANMLLPKPMSLKKKTQ</sequence>
<comment type="caution">
    <text evidence="10">The sequence shown here is derived from an EMBL/GenBank/DDBJ whole genome shotgun (WGS) entry which is preliminary data.</text>
</comment>
<dbReference type="GO" id="GO:0004499">
    <property type="term" value="F:N,N-dimethylaniline monooxygenase activity"/>
    <property type="evidence" value="ECO:0007669"/>
    <property type="project" value="InterPro"/>
</dbReference>
<evidence type="ECO:0000313" key="10">
    <source>
        <dbReference type="EMBL" id="KAG2202822.1"/>
    </source>
</evidence>
<dbReference type="EMBL" id="JAEPRC010000248">
    <property type="protein sequence ID" value="KAG2202822.1"/>
    <property type="molecule type" value="Genomic_DNA"/>
</dbReference>
<organism evidence="10 11">
    <name type="scientific">Mucor plumbeus</name>
    <dbReference type="NCBI Taxonomy" id="97098"/>
    <lineage>
        <taxon>Eukaryota</taxon>
        <taxon>Fungi</taxon>
        <taxon>Fungi incertae sedis</taxon>
        <taxon>Mucoromycota</taxon>
        <taxon>Mucoromycotina</taxon>
        <taxon>Mucoromycetes</taxon>
        <taxon>Mucorales</taxon>
        <taxon>Mucorineae</taxon>
        <taxon>Mucoraceae</taxon>
        <taxon>Mucor</taxon>
    </lineage>
</organism>
<keyword evidence="4 9" id="KW-0812">Transmembrane</keyword>
<evidence type="ECO:0000256" key="7">
    <source>
        <dbReference type="ARBA" id="ARBA00023002"/>
    </source>
</evidence>
<feature type="transmembrane region" description="Helical" evidence="9">
    <location>
        <begin position="825"/>
        <end position="848"/>
    </location>
</feature>
<proteinExistence type="inferred from homology"/>
<dbReference type="SUPFAM" id="SSF51905">
    <property type="entry name" value="FAD/NAD(P)-binding domain"/>
    <property type="match status" value="2"/>
</dbReference>